<feature type="transmembrane region" description="Helical" evidence="1">
    <location>
        <begin position="35"/>
        <end position="53"/>
    </location>
</feature>
<evidence type="ECO:0000313" key="2">
    <source>
        <dbReference type="EMBL" id="GHE85280.1"/>
    </source>
</evidence>
<dbReference type="RefSeq" id="WP_190139386.1">
    <property type="nucleotide sequence ID" value="NZ_BNBT01000138.1"/>
</dbReference>
<dbReference type="AlphaFoldDB" id="A0A919A3X2"/>
<name>A0A919A3X2_9ACTN</name>
<evidence type="ECO:0000256" key="1">
    <source>
        <dbReference type="SAM" id="Phobius"/>
    </source>
</evidence>
<evidence type="ECO:0008006" key="4">
    <source>
        <dbReference type="Google" id="ProtNLM"/>
    </source>
</evidence>
<protein>
    <recommendedName>
        <fullName evidence="4">SCO1431 family membrane protein</fullName>
    </recommendedName>
</protein>
<dbReference type="Proteomes" id="UP000608024">
    <property type="component" value="Unassembled WGS sequence"/>
</dbReference>
<proteinExistence type="predicted"/>
<sequence length="54" mass="5511">MTASSATATVLQAPAGLRARTGGPQDDGPKVLEHLLGWTLVVLLAMLVTQAGLI</sequence>
<comment type="caution">
    <text evidence="2">The sequence shown here is derived from an EMBL/GenBank/DDBJ whole genome shotgun (WGS) entry which is preliminary data.</text>
</comment>
<dbReference type="InterPro" id="IPR047816">
    <property type="entry name" value="SCO1431-like"/>
</dbReference>
<keyword evidence="3" id="KW-1185">Reference proteome</keyword>
<keyword evidence="1" id="KW-0812">Transmembrane</keyword>
<reference evidence="2" key="1">
    <citation type="journal article" date="2014" name="Int. J. Syst. Evol. Microbiol.">
        <title>Complete genome sequence of Corynebacterium casei LMG S-19264T (=DSM 44701T), isolated from a smear-ripened cheese.</title>
        <authorList>
            <consortium name="US DOE Joint Genome Institute (JGI-PGF)"/>
            <person name="Walter F."/>
            <person name="Albersmeier A."/>
            <person name="Kalinowski J."/>
            <person name="Ruckert C."/>
        </authorList>
    </citation>
    <scope>NUCLEOTIDE SEQUENCE</scope>
    <source>
        <strain evidence="2">JCM 4784</strain>
    </source>
</reference>
<keyword evidence="1" id="KW-1133">Transmembrane helix</keyword>
<dbReference type="EMBL" id="BNBT01000138">
    <property type="protein sequence ID" value="GHE85280.1"/>
    <property type="molecule type" value="Genomic_DNA"/>
</dbReference>
<keyword evidence="1" id="KW-0472">Membrane</keyword>
<organism evidence="2 3">
    <name type="scientific">Streptomyces longispororuber</name>
    <dbReference type="NCBI Taxonomy" id="68230"/>
    <lineage>
        <taxon>Bacteria</taxon>
        <taxon>Bacillati</taxon>
        <taxon>Actinomycetota</taxon>
        <taxon>Actinomycetes</taxon>
        <taxon>Kitasatosporales</taxon>
        <taxon>Streptomycetaceae</taxon>
        <taxon>Streptomyces</taxon>
    </lineage>
</organism>
<evidence type="ECO:0000313" key="3">
    <source>
        <dbReference type="Proteomes" id="UP000608024"/>
    </source>
</evidence>
<accession>A0A919A3X2</accession>
<dbReference type="NCBIfam" id="NF033485">
    <property type="entry name" value="small_SCO1431"/>
    <property type="match status" value="1"/>
</dbReference>
<gene>
    <name evidence="2" type="ORF">GCM10018785_61470</name>
</gene>
<reference evidence="2" key="2">
    <citation type="submission" date="2020-09" db="EMBL/GenBank/DDBJ databases">
        <authorList>
            <person name="Sun Q."/>
            <person name="Ohkuma M."/>
        </authorList>
    </citation>
    <scope>NUCLEOTIDE SEQUENCE</scope>
    <source>
        <strain evidence="2">JCM 4784</strain>
    </source>
</reference>